<dbReference type="InterPro" id="IPR019741">
    <property type="entry name" value="Galactokinase_CS"/>
</dbReference>
<keyword evidence="2" id="KW-0963">Cytoplasm</keyword>
<evidence type="ECO:0000256" key="11">
    <source>
        <dbReference type="NCBIfam" id="TIGR00131"/>
    </source>
</evidence>
<dbReference type="InterPro" id="IPR006204">
    <property type="entry name" value="GHMP_kinase_N_dom"/>
</dbReference>
<dbReference type="GO" id="GO:0005829">
    <property type="term" value="C:cytosol"/>
    <property type="evidence" value="ECO:0007669"/>
    <property type="project" value="TreeGrafter"/>
</dbReference>
<dbReference type="PIRSF" id="PIRSF000530">
    <property type="entry name" value="Galactokinase"/>
    <property type="match status" value="1"/>
</dbReference>
<dbReference type="Pfam" id="PF08544">
    <property type="entry name" value="GHMP_kinases_C"/>
    <property type="match status" value="1"/>
</dbReference>
<dbReference type="InterPro" id="IPR006203">
    <property type="entry name" value="GHMP_knse_ATP-bd_CS"/>
</dbReference>
<dbReference type="PANTHER" id="PTHR10457">
    <property type="entry name" value="MEVALONATE KINASE/GALACTOKINASE"/>
    <property type="match status" value="1"/>
</dbReference>
<dbReference type="GO" id="GO:0046872">
    <property type="term" value="F:metal ion binding"/>
    <property type="evidence" value="ECO:0007669"/>
    <property type="project" value="UniProtKB-KW"/>
</dbReference>
<evidence type="ECO:0000256" key="10">
    <source>
        <dbReference type="ARBA" id="ARBA00023277"/>
    </source>
</evidence>
<feature type="domain" description="GHMP kinase C-terminal" evidence="13">
    <location>
        <begin position="287"/>
        <end position="351"/>
    </location>
</feature>
<evidence type="ECO:0000256" key="2">
    <source>
        <dbReference type="ARBA" id="ARBA00022490"/>
    </source>
</evidence>
<evidence type="ECO:0000256" key="6">
    <source>
        <dbReference type="ARBA" id="ARBA00022777"/>
    </source>
</evidence>
<protein>
    <recommendedName>
        <fullName evidence="11">Galactokinase</fullName>
        <ecNumber evidence="11">2.7.1.6</ecNumber>
    </recommendedName>
</protein>
<dbReference type="PROSITE" id="PS00106">
    <property type="entry name" value="GALACTOKINASE"/>
    <property type="match status" value="1"/>
</dbReference>
<dbReference type="Gene3D" id="3.30.70.890">
    <property type="entry name" value="GHMP kinase, C-terminal domain"/>
    <property type="match status" value="1"/>
</dbReference>
<dbReference type="Gene3D" id="3.30.230.10">
    <property type="match status" value="1"/>
</dbReference>
<dbReference type="Pfam" id="PF00288">
    <property type="entry name" value="GHMP_kinases_N"/>
    <property type="match status" value="1"/>
</dbReference>
<comment type="similarity">
    <text evidence="1">Belongs to the GHMP kinase family. GalK subfamily.</text>
</comment>
<keyword evidence="10" id="KW-0119">Carbohydrate metabolism</keyword>
<dbReference type="AlphaFoldDB" id="A0A1H5U7J5"/>
<evidence type="ECO:0000313" key="16">
    <source>
        <dbReference type="Proteomes" id="UP000236735"/>
    </source>
</evidence>
<reference evidence="15 16" key="1">
    <citation type="submission" date="2016-10" db="EMBL/GenBank/DDBJ databases">
        <authorList>
            <person name="de Groot N.N."/>
        </authorList>
    </citation>
    <scope>NUCLEOTIDE SEQUENCE [LARGE SCALE GENOMIC DNA]</scope>
    <source>
        <strain evidence="15 16">AR32</strain>
    </source>
</reference>
<evidence type="ECO:0000256" key="7">
    <source>
        <dbReference type="ARBA" id="ARBA00022840"/>
    </source>
</evidence>
<dbReference type="InterPro" id="IPR019539">
    <property type="entry name" value="GalKase_N"/>
</dbReference>
<keyword evidence="9" id="KW-0299">Galactose metabolism</keyword>
<evidence type="ECO:0000259" key="12">
    <source>
        <dbReference type="Pfam" id="PF00288"/>
    </source>
</evidence>
<keyword evidence="4" id="KW-0479">Metal-binding</keyword>
<dbReference type="InterPro" id="IPR014721">
    <property type="entry name" value="Ribsml_uS5_D2-typ_fold_subgr"/>
</dbReference>
<dbReference type="PRINTS" id="PR00473">
    <property type="entry name" value="GALCTOKINASE"/>
</dbReference>
<dbReference type="GO" id="GO:0004335">
    <property type="term" value="F:galactokinase activity"/>
    <property type="evidence" value="ECO:0007669"/>
    <property type="project" value="UniProtKB-UniRule"/>
</dbReference>
<proteinExistence type="inferred from homology"/>
<dbReference type="InterPro" id="IPR036554">
    <property type="entry name" value="GHMP_kinase_C_sf"/>
</dbReference>
<keyword evidence="6 15" id="KW-0418">Kinase</keyword>
<sequence length="387" mass="42969">MDIEFVRSRFIKHFDGKTGSVYASPGRINLIGEHTDYNGGFVFPGAVDKGVMAEMRANGTEDTVMAYAIDLKDRVDFKLSDPAGPKASWARYIYGIALEMKKLGVPVKGFNIAFSGDVPLGAGMSSSAAMESCFACGLNDIFGENKVSQWDMVLAGQATEHNYCGVNCGIMDQFASVFGKAGCLMRLDCRSREFEYFPFKPDGYRLVLLDSVVKHQLAGSPYNDRRNSCENVVKHIQAKHPEGKFETLRDCTWEQLDEVRAEVGEEDYKRAKFVLGEKDRVLAVCDALNEGDYEKVGELMYKTHEGLSKDYEVSCEELDYLNDIAKENGVTGSRIMGGGFGGCTINLVRNDLYKKFVEDAKKKFAAKYGHEPKVYDVVIGDGSRKIC</sequence>
<name>A0A1H5U7J5_XYLRU</name>
<dbReference type="PROSITE" id="PS00627">
    <property type="entry name" value="GHMP_KINASES_ATP"/>
    <property type="match status" value="1"/>
</dbReference>
<keyword evidence="8" id="KW-0460">Magnesium</keyword>
<dbReference type="GO" id="GO:0005524">
    <property type="term" value="F:ATP binding"/>
    <property type="evidence" value="ECO:0007669"/>
    <property type="project" value="UniProtKB-UniRule"/>
</dbReference>
<dbReference type="InterPro" id="IPR020568">
    <property type="entry name" value="Ribosomal_Su5_D2-typ_SF"/>
</dbReference>
<evidence type="ECO:0000256" key="4">
    <source>
        <dbReference type="ARBA" id="ARBA00022723"/>
    </source>
</evidence>
<dbReference type="InterPro" id="IPR006206">
    <property type="entry name" value="Mevalonate/galactokinase"/>
</dbReference>
<dbReference type="PANTHER" id="PTHR10457:SF7">
    <property type="entry name" value="GALACTOKINASE-RELATED"/>
    <property type="match status" value="1"/>
</dbReference>
<dbReference type="GO" id="GO:0006012">
    <property type="term" value="P:galactose metabolic process"/>
    <property type="evidence" value="ECO:0007669"/>
    <property type="project" value="UniProtKB-UniRule"/>
</dbReference>
<dbReference type="EMBL" id="FNUV01000003">
    <property type="protein sequence ID" value="SEF70949.1"/>
    <property type="molecule type" value="Genomic_DNA"/>
</dbReference>
<dbReference type="FunFam" id="3.30.70.890:FF:000001">
    <property type="entry name" value="Galactokinase"/>
    <property type="match status" value="1"/>
</dbReference>
<accession>A0A1H5U7J5</accession>
<dbReference type="EC" id="2.7.1.6" evidence="11"/>
<dbReference type="PRINTS" id="PR00959">
    <property type="entry name" value="MEVGALKINASE"/>
</dbReference>
<dbReference type="Pfam" id="PF10509">
    <property type="entry name" value="GalKase_gal_bdg"/>
    <property type="match status" value="1"/>
</dbReference>
<evidence type="ECO:0000256" key="9">
    <source>
        <dbReference type="ARBA" id="ARBA00023144"/>
    </source>
</evidence>
<feature type="domain" description="GHMP kinase N-terminal" evidence="12">
    <location>
        <begin position="92"/>
        <end position="180"/>
    </location>
</feature>
<evidence type="ECO:0000256" key="3">
    <source>
        <dbReference type="ARBA" id="ARBA00022679"/>
    </source>
</evidence>
<evidence type="ECO:0000256" key="8">
    <source>
        <dbReference type="ARBA" id="ARBA00022842"/>
    </source>
</evidence>
<keyword evidence="5" id="KW-0547">Nucleotide-binding</keyword>
<feature type="domain" description="Galactokinase N-terminal" evidence="14">
    <location>
        <begin position="9"/>
        <end position="55"/>
    </location>
</feature>
<keyword evidence="7" id="KW-0067">ATP-binding</keyword>
<dbReference type="SUPFAM" id="SSF54211">
    <property type="entry name" value="Ribosomal protein S5 domain 2-like"/>
    <property type="match status" value="1"/>
</dbReference>
<dbReference type="InterPro" id="IPR013750">
    <property type="entry name" value="GHMP_kinase_C_dom"/>
</dbReference>
<dbReference type="RefSeq" id="WP_036912773.1">
    <property type="nucleotide sequence ID" value="NZ_FNUV01000003.1"/>
</dbReference>
<keyword evidence="3" id="KW-0808">Transferase</keyword>
<organism evidence="15 16">
    <name type="scientific">Xylanibacter ruminicola</name>
    <name type="common">Prevotella ruminicola</name>
    <dbReference type="NCBI Taxonomy" id="839"/>
    <lineage>
        <taxon>Bacteria</taxon>
        <taxon>Pseudomonadati</taxon>
        <taxon>Bacteroidota</taxon>
        <taxon>Bacteroidia</taxon>
        <taxon>Bacteroidales</taxon>
        <taxon>Prevotellaceae</taxon>
        <taxon>Xylanibacter</taxon>
    </lineage>
</organism>
<dbReference type="SUPFAM" id="SSF55060">
    <property type="entry name" value="GHMP Kinase, C-terminal domain"/>
    <property type="match status" value="1"/>
</dbReference>
<evidence type="ECO:0000256" key="5">
    <source>
        <dbReference type="ARBA" id="ARBA00022741"/>
    </source>
</evidence>
<evidence type="ECO:0000259" key="13">
    <source>
        <dbReference type="Pfam" id="PF08544"/>
    </source>
</evidence>
<dbReference type="NCBIfam" id="TIGR00131">
    <property type="entry name" value="gal_kin"/>
    <property type="match status" value="1"/>
</dbReference>
<dbReference type="FunFam" id="3.30.230.10:FF:000017">
    <property type="entry name" value="Galactokinase"/>
    <property type="match status" value="1"/>
</dbReference>
<dbReference type="InterPro" id="IPR000705">
    <property type="entry name" value="Galactokinase"/>
</dbReference>
<evidence type="ECO:0000259" key="14">
    <source>
        <dbReference type="Pfam" id="PF10509"/>
    </source>
</evidence>
<gene>
    <name evidence="15" type="ORF">SAMN05216354_1290</name>
</gene>
<evidence type="ECO:0000313" key="15">
    <source>
        <dbReference type="EMBL" id="SEF70949.1"/>
    </source>
</evidence>
<evidence type="ECO:0000256" key="1">
    <source>
        <dbReference type="ARBA" id="ARBA00006566"/>
    </source>
</evidence>
<dbReference type="Proteomes" id="UP000236735">
    <property type="component" value="Unassembled WGS sequence"/>
</dbReference>